<keyword evidence="3 9" id="KW-0235">DNA replication</keyword>
<feature type="compositionally biased region" description="Low complexity" evidence="10">
    <location>
        <begin position="167"/>
        <end position="191"/>
    </location>
</feature>
<dbReference type="CDD" id="cd04474">
    <property type="entry name" value="RPA1_DBD_A"/>
    <property type="match status" value="1"/>
</dbReference>
<dbReference type="InterPro" id="IPR013955">
    <property type="entry name" value="Rep_factor-A_C"/>
</dbReference>
<dbReference type="FunFam" id="2.40.50.140:FF:000041">
    <property type="entry name" value="Replication protein A subunit"/>
    <property type="match status" value="1"/>
</dbReference>
<feature type="domain" description="Replication factor-A protein 1 N-terminal" evidence="12">
    <location>
        <begin position="4"/>
        <end position="98"/>
    </location>
</feature>
<accession>A0A7S3XQ94</accession>
<dbReference type="GO" id="GO:0006310">
    <property type="term" value="P:DNA recombination"/>
    <property type="evidence" value="ECO:0007669"/>
    <property type="project" value="InterPro"/>
</dbReference>
<dbReference type="InterPro" id="IPR004591">
    <property type="entry name" value="Rfa1"/>
</dbReference>
<dbReference type="FunFam" id="2.40.50.140:FF:000090">
    <property type="entry name" value="Replication protein A subunit"/>
    <property type="match status" value="1"/>
</dbReference>
<evidence type="ECO:0000259" key="14">
    <source>
        <dbReference type="Pfam" id="PF16900"/>
    </source>
</evidence>
<feature type="region of interest" description="Disordered" evidence="10">
    <location>
        <begin position="101"/>
        <end position="198"/>
    </location>
</feature>
<dbReference type="CDD" id="cd04475">
    <property type="entry name" value="RPA1_DBD_B"/>
    <property type="match status" value="1"/>
</dbReference>
<keyword evidence="4 9" id="KW-0479">Metal-binding</keyword>
<dbReference type="InterPro" id="IPR031657">
    <property type="entry name" value="REPA_OB_2"/>
</dbReference>
<gene>
    <name evidence="15" type="ORF">HAKA00212_LOCUS7635</name>
</gene>
<dbReference type="Pfam" id="PF04057">
    <property type="entry name" value="Rep-A_N"/>
    <property type="match status" value="1"/>
</dbReference>
<evidence type="ECO:0000313" key="15">
    <source>
        <dbReference type="EMBL" id="CAE0628953.1"/>
    </source>
</evidence>
<evidence type="ECO:0000256" key="8">
    <source>
        <dbReference type="ARBA" id="ARBA00023242"/>
    </source>
</evidence>
<keyword evidence="7 9" id="KW-0238">DNA-binding</keyword>
<dbReference type="EMBL" id="HBIU01016388">
    <property type="protein sequence ID" value="CAE0628953.1"/>
    <property type="molecule type" value="Transcribed_RNA"/>
</dbReference>
<dbReference type="GO" id="GO:0005634">
    <property type="term" value="C:nucleus"/>
    <property type="evidence" value="ECO:0007669"/>
    <property type="project" value="UniProtKB-SubCell"/>
</dbReference>
<comment type="subcellular location">
    <subcellularLocation>
        <location evidence="1 9">Nucleus</location>
    </subcellularLocation>
</comment>
<keyword evidence="5 9" id="KW-0863">Zinc-finger</keyword>
<dbReference type="InterPro" id="IPR047192">
    <property type="entry name" value="Euk_RPA1_DBD_C"/>
</dbReference>
<dbReference type="Pfam" id="PF08646">
    <property type="entry name" value="Rep_fac-A_C"/>
    <property type="match status" value="1"/>
</dbReference>
<dbReference type="GO" id="GO:0006281">
    <property type="term" value="P:DNA repair"/>
    <property type="evidence" value="ECO:0007669"/>
    <property type="project" value="InterPro"/>
</dbReference>
<evidence type="ECO:0000259" key="13">
    <source>
        <dbReference type="Pfam" id="PF08646"/>
    </source>
</evidence>
<feature type="compositionally biased region" description="Low complexity" evidence="10">
    <location>
        <begin position="115"/>
        <end position="124"/>
    </location>
</feature>
<dbReference type="CDD" id="cd04476">
    <property type="entry name" value="RPA1_DBD_C"/>
    <property type="match status" value="1"/>
</dbReference>
<dbReference type="PANTHER" id="PTHR47165">
    <property type="entry name" value="OS03G0429900 PROTEIN"/>
    <property type="match status" value="1"/>
</dbReference>
<dbReference type="NCBIfam" id="TIGR00617">
    <property type="entry name" value="rpa1"/>
    <property type="match status" value="1"/>
</dbReference>
<evidence type="ECO:0000256" key="3">
    <source>
        <dbReference type="ARBA" id="ARBA00022705"/>
    </source>
</evidence>
<evidence type="ECO:0000259" key="11">
    <source>
        <dbReference type="Pfam" id="PF02721"/>
    </source>
</evidence>
<dbReference type="AlphaFoldDB" id="A0A7S3XQ94"/>
<evidence type="ECO:0000256" key="2">
    <source>
        <dbReference type="ARBA" id="ARBA00005690"/>
    </source>
</evidence>
<dbReference type="SUPFAM" id="SSF50249">
    <property type="entry name" value="Nucleic acid-binding proteins"/>
    <property type="match status" value="4"/>
</dbReference>
<dbReference type="FunFam" id="2.40.50.140:FF:000117">
    <property type="entry name" value="Replication protein A subunit"/>
    <property type="match status" value="1"/>
</dbReference>
<keyword evidence="8 9" id="KW-0539">Nucleus</keyword>
<dbReference type="PANTHER" id="PTHR47165:SF4">
    <property type="entry name" value="OS03G0429900 PROTEIN"/>
    <property type="match status" value="1"/>
</dbReference>
<evidence type="ECO:0000256" key="1">
    <source>
        <dbReference type="ARBA" id="ARBA00004123"/>
    </source>
</evidence>
<reference evidence="15" key="1">
    <citation type="submission" date="2021-01" db="EMBL/GenBank/DDBJ databases">
        <authorList>
            <person name="Corre E."/>
            <person name="Pelletier E."/>
            <person name="Niang G."/>
            <person name="Scheremetjew M."/>
            <person name="Finn R."/>
            <person name="Kale V."/>
            <person name="Holt S."/>
            <person name="Cochrane G."/>
            <person name="Meng A."/>
            <person name="Brown T."/>
            <person name="Cohen L."/>
        </authorList>
    </citation>
    <scope>NUCLEOTIDE SEQUENCE</scope>
    <source>
        <strain evidence="15">CCMP3107</strain>
    </source>
</reference>
<sequence>MANLTSGSIQQIVNGEVTGLTPTLQVINVKKVQGAGADRFRLIISDGQYYAQCMLATQLNHLVSSNELQELCIVKLTNYVVNNVQGRRIVIGLAVEVVSGPVPKVGDPQNSSGGPAPAMPAQASNPPPAAQPQQRSNPYQQGSSNPYQQGSSNPYQQSSNPYGGGSSNSNPYGGNTNTNTNSNPYANTTSTGPVARENPNAQYQPIASLNPYQNRWTIKARVTKRSDIRRWSNARGEGHLASVDLLDAEGTEIRATMFKEDCDRLYERLQEGKVFSFSGGRLKVANKQYTSIKNDYEITFGSETVVEGPLDEAGIEQNKFSFVDIAALSPDAGMVDLIAVVKSAGELSTIISKKQGGKELQKRDLTLVDRSGAEVRLTVWGESALAQAQWEHSPVVAFKGLRASDYGGVSLSSLNSTVVMINPDLPEGHALHAWWTQQGGATQQTRSLSAAGPGGSRWVTKVQNRAQLGVIKDIPGIGAGEKPDYAEVKAMLSYMRHDNGPWYTSCPNDDCKKKMTEGFDQKWSCEKCNKQYDRCKHRYVLSTRFIEASGQDWVSAFNDEAEMILNKTADELQQLQSEGNDVAYEAAFAAANFQHFVAQLRIKQETYNDQARLKLSLIRLKPVDPVEESRMLLEAIDCFQ</sequence>
<proteinExistence type="inferred from homology"/>
<feature type="compositionally biased region" description="Polar residues" evidence="10">
    <location>
        <begin position="135"/>
        <end position="157"/>
    </location>
</feature>
<dbReference type="FunFam" id="2.40.50.140:FF:000064">
    <property type="entry name" value="Replication protein A subunit"/>
    <property type="match status" value="1"/>
</dbReference>
<evidence type="ECO:0000256" key="7">
    <source>
        <dbReference type="ARBA" id="ARBA00023125"/>
    </source>
</evidence>
<name>A0A7S3XQ94_HETAK</name>
<comment type="similarity">
    <text evidence="2 9">Belongs to the replication factor A protein 1 family.</text>
</comment>
<protein>
    <recommendedName>
        <fullName evidence="9">Replication protein A subunit</fullName>
    </recommendedName>
</protein>
<dbReference type="CDD" id="cd04477">
    <property type="entry name" value="RPA1N"/>
    <property type="match status" value="1"/>
</dbReference>
<dbReference type="InterPro" id="IPR007199">
    <property type="entry name" value="Rep_factor-A_N"/>
</dbReference>
<evidence type="ECO:0000256" key="4">
    <source>
        <dbReference type="ARBA" id="ARBA00022723"/>
    </source>
</evidence>
<evidence type="ECO:0000256" key="6">
    <source>
        <dbReference type="ARBA" id="ARBA00022833"/>
    </source>
</evidence>
<dbReference type="Gene3D" id="2.40.50.140">
    <property type="entry name" value="Nucleic acid-binding proteins"/>
    <property type="match status" value="4"/>
</dbReference>
<evidence type="ECO:0000256" key="9">
    <source>
        <dbReference type="RuleBase" id="RU364130"/>
    </source>
</evidence>
<evidence type="ECO:0000256" key="5">
    <source>
        <dbReference type="ARBA" id="ARBA00022771"/>
    </source>
</evidence>
<dbReference type="Pfam" id="PF16900">
    <property type="entry name" value="REPA_OB_2"/>
    <property type="match status" value="1"/>
</dbReference>
<dbReference type="GO" id="GO:0003677">
    <property type="term" value="F:DNA binding"/>
    <property type="evidence" value="ECO:0007669"/>
    <property type="project" value="UniProtKB-KW"/>
</dbReference>
<evidence type="ECO:0000259" key="12">
    <source>
        <dbReference type="Pfam" id="PF04057"/>
    </source>
</evidence>
<dbReference type="GO" id="GO:0008270">
    <property type="term" value="F:zinc ion binding"/>
    <property type="evidence" value="ECO:0007669"/>
    <property type="project" value="UniProtKB-KW"/>
</dbReference>
<dbReference type="InterPro" id="IPR003871">
    <property type="entry name" value="RFA1B/D_OB_1st"/>
</dbReference>
<dbReference type="GO" id="GO:0006260">
    <property type="term" value="P:DNA replication"/>
    <property type="evidence" value="ECO:0007669"/>
    <property type="project" value="UniProtKB-KW"/>
</dbReference>
<dbReference type="Pfam" id="PF02721">
    <property type="entry name" value="DUF223"/>
    <property type="match status" value="1"/>
</dbReference>
<feature type="domain" description="Replication protein A 70 kDa DNA-binding subunit B/D first OB fold" evidence="11">
    <location>
        <begin position="202"/>
        <end position="307"/>
    </location>
</feature>
<organism evidence="15">
    <name type="scientific">Heterosigma akashiwo</name>
    <name type="common">Chromophytic alga</name>
    <name type="synonym">Heterosigma carterae</name>
    <dbReference type="NCBI Taxonomy" id="2829"/>
    <lineage>
        <taxon>Eukaryota</taxon>
        <taxon>Sar</taxon>
        <taxon>Stramenopiles</taxon>
        <taxon>Ochrophyta</taxon>
        <taxon>Raphidophyceae</taxon>
        <taxon>Chattonellales</taxon>
        <taxon>Chattonellaceae</taxon>
        <taxon>Heterosigma</taxon>
    </lineage>
</organism>
<feature type="domain" description="Replication protein A OB" evidence="14">
    <location>
        <begin position="333"/>
        <end position="422"/>
    </location>
</feature>
<dbReference type="InterPro" id="IPR012340">
    <property type="entry name" value="NA-bd_OB-fold"/>
</dbReference>
<evidence type="ECO:0000256" key="10">
    <source>
        <dbReference type="SAM" id="MobiDB-lite"/>
    </source>
</evidence>
<feature type="domain" description="Replication factor A C-terminal" evidence="13">
    <location>
        <begin position="485"/>
        <end position="632"/>
    </location>
</feature>
<keyword evidence="6 9" id="KW-0862">Zinc</keyword>